<organism evidence="11 12">
    <name type="scientific">Euroglyphus maynei</name>
    <name type="common">Mayne's house dust mite</name>
    <dbReference type="NCBI Taxonomy" id="6958"/>
    <lineage>
        <taxon>Eukaryota</taxon>
        <taxon>Metazoa</taxon>
        <taxon>Ecdysozoa</taxon>
        <taxon>Arthropoda</taxon>
        <taxon>Chelicerata</taxon>
        <taxon>Arachnida</taxon>
        <taxon>Acari</taxon>
        <taxon>Acariformes</taxon>
        <taxon>Sarcoptiformes</taxon>
        <taxon>Astigmata</taxon>
        <taxon>Psoroptidia</taxon>
        <taxon>Analgoidea</taxon>
        <taxon>Pyroglyphidae</taxon>
        <taxon>Pyroglyphinae</taxon>
        <taxon>Euroglyphus</taxon>
    </lineage>
</organism>
<dbReference type="InterPro" id="IPR001128">
    <property type="entry name" value="Cyt_P450"/>
</dbReference>
<proteinExistence type="inferred from homology"/>
<evidence type="ECO:0000256" key="7">
    <source>
        <dbReference type="ARBA" id="ARBA00023004"/>
    </source>
</evidence>
<sequence length="149" mass="17385">KHFIHTPLLKACVKETLRLRPISIGVGRLATNDMVIAGYHIPKDTMIITQNQVACSLSEYFAQPNEYRPDRWIRSNRSREHRYLYIPFGHGTRMCLGRRIAELELYILLANLVDRFRLECVNPADEIGQRTRLVNVPDGPIRLRFVDRK</sequence>
<evidence type="ECO:0000256" key="9">
    <source>
        <dbReference type="PIRSR" id="PIRSR602403-1"/>
    </source>
</evidence>
<gene>
    <name evidence="11" type="ORF">BLA29_002211</name>
</gene>
<dbReference type="Gene3D" id="1.10.630.10">
    <property type="entry name" value="Cytochrome P450"/>
    <property type="match status" value="1"/>
</dbReference>
<comment type="cofactor">
    <cofactor evidence="1 9">
        <name>heme</name>
        <dbReference type="ChEBI" id="CHEBI:30413"/>
    </cofactor>
</comment>
<keyword evidence="7 9" id="KW-0408">Iron</keyword>
<evidence type="ECO:0000256" key="3">
    <source>
        <dbReference type="ARBA" id="ARBA00010617"/>
    </source>
</evidence>
<dbReference type="AlphaFoldDB" id="A0A1Y3ASP1"/>
<dbReference type="GO" id="GO:0005789">
    <property type="term" value="C:endoplasmic reticulum membrane"/>
    <property type="evidence" value="ECO:0007669"/>
    <property type="project" value="UniProtKB-SubCell"/>
</dbReference>
<comment type="caution">
    <text evidence="11">The sequence shown here is derived from an EMBL/GenBank/DDBJ whole genome shotgun (WGS) entry which is preliminary data.</text>
</comment>
<keyword evidence="8 10" id="KW-0503">Monooxygenase</keyword>
<evidence type="ECO:0000256" key="4">
    <source>
        <dbReference type="ARBA" id="ARBA00022617"/>
    </source>
</evidence>
<dbReference type="PANTHER" id="PTHR24279:SF120">
    <property type="entry name" value="CYTOCHROME P450"/>
    <property type="match status" value="1"/>
</dbReference>
<evidence type="ECO:0000313" key="12">
    <source>
        <dbReference type="Proteomes" id="UP000194236"/>
    </source>
</evidence>
<keyword evidence="5 9" id="KW-0479">Metal-binding</keyword>
<dbReference type="PRINTS" id="PR00465">
    <property type="entry name" value="EP450IV"/>
</dbReference>
<feature type="binding site" description="axial binding residue" evidence="9">
    <location>
        <position position="95"/>
    </location>
    <ligand>
        <name>heme</name>
        <dbReference type="ChEBI" id="CHEBI:30413"/>
    </ligand>
    <ligandPart>
        <name>Fe</name>
        <dbReference type="ChEBI" id="CHEBI:18248"/>
    </ligandPart>
</feature>
<dbReference type="InterPro" id="IPR002403">
    <property type="entry name" value="Cyt_P450_E_grp-IV"/>
</dbReference>
<accession>A0A1Y3ASP1</accession>
<evidence type="ECO:0000256" key="1">
    <source>
        <dbReference type="ARBA" id="ARBA00001971"/>
    </source>
</evidence>
<dbReference type="PRINTS" id="PR00385">
    <property type="entry name" value="P450"/>
</dbReference>
<evidence type="ECO:0000256" key="10">
    <source>
        <dbReference type="RuleBase" id="RU000461"/>
    </source>
</evidence>
<dbReference type="SUPFAM" id="SSF48264">
    <property type="entry name" value="Cytochrome P450"/>
    <property type="match status" value="1"/>
</dbReference>
<dbReference type="EMBL" id="MUJZ01066767">
    <property type="protein sequence ID" value="OTF70195.1"/>
    <property type="molecule type" value="Genomic_DNA"/>
</dbReference>
<dbReference type="GO" id="GO:0005506">
    <property type="term" value="F:iron ion binding"/>
    <property type="evidence" value="ECO:0007669"/>
    <property type="project" value="InterPro"/>
</dbReference>
<dbReference type="GO" id="GO:0020037">
    <property type="term" value="F:heme binding"/>
    <property type="evidence" value="ECO:0007669"/>
    <property type="project" value="InterPro"/>
</dbReference>
<dbReference type="InterPro" id="IPR017972">
    <property type="entry name" value="Cyt_P450_CS"/>
</dbReference>
<keyword evidence="12" id="KW-1185">Reference proteome</keyword>
<name>A0A1Y3ASP1_EURMA</name>
<dbReference type="GO" id="GO:0004497">
    <property type="term" value="F:monooxygenase activity"/>
    <property type="evidence" value="ECO:0007669"/>
    <property type="project" value="UniProtKB-KW"/>
</dbReference>
<dbReference type="InterPro" id="IPR036396">
    <property type="entry name" value="Cyt_P450_sf"/>
</dbReference>
<dbReference type="PROSITE" id="PS00086">
    <property type="entry name" value="CYTOCHROME_P450"/>
    <property type="match status" value="1"/>
</dbReference>
<dbReference type="GO" id="GO:0016705">
    <property type="term" value="F:oxidoreductase activity, acting on paired donors, with incorporation or reduction of molecular oxygen"/>
    <property type="evidence" value="ECO:0007669"/>
    <property type="project" value="InterPro"/>
</dbReference>
<feature type="non-terminal residue" evidence="11">
    <location>
        <position position="1"/>
    </location>
</feature>
<evidence type="ECO:0000256" key="6">
    <source>
        <dbReference type="ARBA" id="ARBA00023002"/>
    </source>
</evidence>
<dbReference type="Pfam" id="PF00067">
    <property type="entry name" value="p450"/>
    <property type="match status" value="1"/>
</dbReference>
<evidence type="ECO:0000256" key="2">
    <source>
        <dbReference type="ARBA" id="ARBA00003690"/>
    </source>
</evidence>
<reference evidence="11 12" key="1">
    <citation type="submission" date="2017-03" db="EMBL/GenBank/DDBJ databases">
        <title>Genome Survey of Euroglyphus maynei.</title>
        <authorList>
            <person name="Arlian L.G."/>
            <person name="Morgan M.S."/>
            <person name="Rider S.D."/>
        </authorList>
    </citation>
    <scope>NUCLEOTIDE SEQUENCE [LARGE SCALE GENOMIC DNA]</scope>
    <source>
        <strain evidence="11">Arlian Lab</strain>
        <tissue evidence="11">Whole body</tissue>
    </source>
</reference>
<evidence type="ECO:0000313" key="11">
    <source>
        <dbReference type="EMBL" id="OTF70195.1"/>
    </source>
</evidence>
<comment type="function">
    <text evidence="2">May be involved in the metabolism of insect hormones and in the breakdown of synthetic insecticides.</text>
</comment>
<dbReference type="Proteomes" id="UP000194236">
    <property type="component" value="Unassembled WGS sequence"/>
</dbReference>
<dbReference type="PANTHER" id="PTHR24279">
    <property type="entry name" value="CYTOCHROME P450"/>
    <property type="match status" value="1"/>
</dbReference>
<keyword evidence="6 10" id="KW-0560">Oxidoreductase</keyword>
<evidence type="ECO:0000256" key="8">
    <source>
        <dbReference type="ARBA" id="ARBA00023033"/>
    </source>
</evidence>
<keyword evidence="4 9" id="KW-0349">Heme</keyword>
<dbReference type="OrthoDB" id="3945418at2759"/>
<protein>
    <recommendedName>
        <fullName evidence="13">Cytochrome P450-like protein</fullName>
    </recommendedName>
</protein>
<comment type="similarity">
    <text evidence="3 10">Belongs to the cytochrome P450 family.</text>
</comment>
<dbReference type="InterPro" id="IPR050479">
    <property type="entry name" value="CYP11_CYP27_families"/>
</dbReference>
<evidence type="ECO:0008006" key="13">
    <source>
        <dbReference type="Google" id="ProtNLM"/>
    </source>
</evidence>
<evidence type="ECO:0000256" key="5">
    <source>
        <dbReference type="ARBA" id="ARBA00022723"/>
    </source>
</evidence>